<evidence type="ECO:0000313" key="1">
    <source>
        <dbReference type="EMBL" id="MFC6953714.1"/>
    </source>
</evidence>
<accession>A0ABD5VDW9</accession>
<proteinExistence type="predicted"/>
<dbReference type="EMBL" id="JBHSXN010000002">
    <property type="protein sequence ID" value="MFC6953714.1"/>
    <property type="molecule type" value="Genomic_DNA"/>
</dbReference>
<dbReference type="Proteomes" id="UP001596395">
    <property type="component" value="Unassembled WGS sequence"/>
</dbReference>
<evidence type="ECO:0000313" key="2">
    <source>
        <dbReference type="Proteomes" id="UP001596395"/>
    </source>
</evidence>
<gene>
    <name evidence="1" type="ORF">ACFQGB_12645</name>
</gene>
<reference evidence="1 2" key="1">
    <citation type="journal article" date="2019" name="Int. J. Syst. Evol. Microbiol.">
        <title>The Global Catalogue of Microorganisms (GCM) 10K type strain sequencing project: providing services to taxonomists for standard genome sequencing and annotation.</title>
        <authorList>
            <consortium name="The Broad Institute Genomics Platform"/>
            <consortium name="The Broad Institute Genome Sequencing Center for Infectious Disease"/>
            <person name="Wu L."/>
            <person name="Ma J."/>
        </authorList>
    </citation>
    <scope>NUCLEOTIDE SEQUENCE [LARGE SCALE GENOMIC DNA]</scope>
    <source>
        <strain evidence="1 2">GX26</strain>
    </source>
</reference>
<protein>
    <submittedName>
        <fullName evidence="1">Uncharacterized protein</fullName>
    </submittedName>
</protein>
<sequence>MKFEIVKLGEENRIPIANEKPLIPGAKIRCARNLETTAYKNIWTVEAASVSSLANLAASEVYWLYPPEHNGTDHKFVFAPGDPRQ</sequence>
<dbReference type="RefSeq" id="WP_336350667.1">
    <property type="nucleotide sequence ID" value="NZ_JAZAQL010000002.1"/>
</dbReference>
<organism evidence="1 2">
    <name type="scientific">Halorubellus litoreus</name>
    <dbReference type="NCBI Taxonomy" id="755308"/>
    <lineage>
        <taxon>Archaea</taxon>
        <taxon>Methanobacteriati</taxon>
        <taxon>Methanobacteriota</taxon>
        <taxon>Stenosarchaea group</taxon>
        <taxon>Halobacteria</taxon>
        <taxon>Halobacteriales</taxon>
        <taxon>Halorubellaceae</taxon>
        <taxon>Halorubellus</taxon>
    </lineage>
</organism>
<keyword evidence="2" id="KW-1185">Reference proteome</keyword>
<name>A0ABD5VDW9_9EURY</name>
<comment type="caution">
    <text evidence="1">The sequence shown here is derived from an EMBL/GenBank/DDBJ whole genome shotgun (WGS) entry which is preliminary data.</text>
</comment>
<dbReference type="AlphaFoldDB" id="A0ABD5VDW9"/>